<sequence>MQRALGFAFEQAIWTHAAVLDATLRVWDAMPGKHVCVCSLAETLSERRQLVSVRRVKGKAVDPDALQESLELFSGNQYRIFNISTANLLLNRLGGRSPIYAERPDDTQVICSSFVQKVLVRSLQMPLVKDQFIPVPADLFAHADFFGVPAYWCRAV</sequence>
<dbReference type="KEGG" id="pgv:SL003B_2605"/>
<dbReference type="Proteomes" id="UP000008130">
    <property type="component" value="Chromosome"/>
</dbReference>
<name>F2J3K4_POLGS</name>
<protein>
    <submittedName>
        <fullName evidence="1">Uncharacterized protein</fullName>
    </submittedName>
</protein>
<organism evidence="1 2">
    <name type="scientific">Polymorphum gilvum (strain LMG 25793 / CGMCC 1.9160 / SL003B-26A1)</name>
    <dbReference type="NCBI Taxonomy" id="991905"/>
    <lineage>
        <taxon>Bacteria</taxon>
        <taxon>Pseudomonadati</taxon>
        <taxon>Pseudomonadota</taxon>
        <taxon>Alphaproteobacteria</taxon>
        <taxon>Rhodobacterales</taxon>
        <taxon>Paracoccaceae</taxon>
        <taxon>Polymorphum</taxon>
    </lineage>
</organism>
<evidence type="ECO:0000313" key="2">
    <source>
        <dbReference type="Proteomes" id="UP000008130"/>
    </source>
</evidence>
<proteinExistence type="predicted"/>
<keyword evidence="2" id="KW-1185">Reference proteome</keyword>
<reference evidence="1 2" key="1">
    <citation type="journal article" date="2011" name="J. Bacteriol.">
        <title>Complete genome sequence of Polymorphum gilvum SL003B-26A1T, a crude oil-degrading bacterium from oil-polluted saline soil.</title>
        <authorList>
            <person name="Li S.G."/>
            <person name="Tang Y.Q."/>
            <person name="Nie Y."/>
            <person name="Cai M."/>
            <person name="Wu X.L."/>
        </authorList>
    </citation>
    <scope>NUCLEOTIDE SEQUENCE [LARGE SCALE GENOMIC DNA]</scope>
    <source>
        <strain evidence="2">LMG 25793 / CGMCC 1.9160 / SL003B-26A1</strain>
    </source>
</reference>
<dbReference type="SUPFAM" id="SSF54001">
    <property type="entry name" value="Cysteine proteinases"/>
    <property type="match status" value="1"/>
</dbReference>
<dbReference type="EMBL" id="CP002568">
    <property type="protein sequence ID" value="ADZ71028.1"/>
    <property type="molecule type" value="Genomic_DNA"/>
</dbReference>
<dbReference type="InterPro" id="IPR038765">
    <property type="entry name" value="Papain-like_cys_pep_sf"/>
</dbReference>
<dbReference type="Gene3D" id="3.90.1720.10">
    <property type="entry name" value="endopeptidase domain like (from Nostoc punctiforme)"/>
    <property type="match status" value="1"/>
</dbReference>
<accession>F2J3K4</accession>
<evidence type="ECO:0000313" key="1">
    <source>
        <dbReference type="EMBL" id="ADZ71028.1"/>
    </source>
</evidence>
<dbReference type="AlphaFoldDB" id="F2J3K4"/>
<gene>
    <name evidence="1" type="ordered locus">SL003B_2605</name>
</gene>
<dbReference type="HOGENOM" id="CLU_1684967_0_0_5"/>